<evidence type="ECO:0000313" key="4">
    <source>
        <dbReference type="EMBL" id="THW61825.1"/>
    </source>
</evidence>
<comment type="caution">
    <text evidence="2">The sequence shown here is derived from an EMBL/GenBank/DDBJ whole genome shotgun (WGS) entry which is preliminary data.</text>
</comment>
<feature type="compositionally biased region" description="Basic residues" evidence="1">
    <location>
        <begin position="7"/>
        <end position="18"/>
    </location>
</feature>
<dbReference type="AlphaFoldDB" id="A0A4S9JC66"/>
<dbReference type="Proteomes" id="UP000308014">
    <property type="component" value="Unassembled WGS sequence"/>
</dbReference>
<dbReference type="Proteomes" id="UP000310687">
    <property type="component" value="Unassembled WGS sequence"/>
</dbReference>
<feature type="region of interest" description="Disordered" evidence="1">
    <location>
        <begin position="1"/>
        <end position="54"/>
    </location>
</feature>
<evidence type="ECO:0000256" key="1">
    <source>
        <dbReference type="SAM" id="MobiDB-lite"/>
    </source>
</evidence>
<dbReference type="EMBL" id="QZBS01000112">
    <property type="protein sequence ID" value="THZ72805.1"/>
    <property type="molecule type" value="Genomic_DNA"/>
</dbReference>
<dbReference type="Proteomes" id="UP000310421">
    <property type="component" value="Unassembled WGS sequence"/>
</dbReference>
<protein>
    <submittedName>
        <fullName evidence="2">Uncharacterized protein</fullName>
    </submittedName>
</protein>
<evidence type="ECO:0000313" key="2">
    <source>
        <dbReference type="EMBL" id="THW18377.1"/>
    </source>
</evidence>
<evidence type="ECO:0000313" key="3">
    <source>
        <dbReference type="EMBL" id="THW48804.1"/>
    </source>
</evidence>
<evidence type="ECO:0000313" key="8">
    <source>
        <dbReference type="Proteomes" id="UP000310421"/>
    </source>
</evidence>
<name>A0A4S9JC66_AURPU</name>
<organism evidence="2 6">
    <name type="scientific">Aureobasidium pullulans</name>
    <name type="common">Black yeast</name>
    <name type="synonym">Pullularia pullulans</name>
    <dbReference type="NCBI Taxonomy" id="5580"/>
    <lineage>
        <taxon>Eukaryota</taxon>
        <taxon>Fungi</taxon>
        <taxon>Dikarya</taxon>
        <taxon>Ascomycota</taxon>
        <taxon>Pezizomycotina</taxon>
        <taxon>Dothideomycetes</taxon>
        <taxon>Dothideomycetidae</taxon>
        <taxon>Dothideales</taxon>
        <taxon>Saccotheciaceae</taxon>
        <taxon>Aureobasidium</taxon>
    </lineage>
</organism>
<proteinExistence type="predicted"/>
<evidence type="ECO:0000313" key="9">
    <source>
        <dbReference type="Proteomes" id="UP000310687"/>
    </source>
</evidence>
<sequence>MAISNRRLSRHHPSKKPTSKPAAILSALDNATSAPRKKTTATTSQRSSRRSKSLPYKIPRGLKKAIKKNLVKIVKDRRRKMRDEEHKKTLIDIEARTFEARGYFQAFDHILQNFDMSDELAYALDELLLRCVANTQAGVGRQEAGLLGKKAFASKVLEGGYITEEIKKEMLEWKGEDEVEGEEWVKIKDLLELAGHDEIDEENESGSGTTED</sequence>
<dbReference type="EMBL" id="QZAJ01000087">
    <property type="protein sequence ID" value="THW18377.1"/>
    <property type="molecule type" value="Genomic_DNA"/>
</dbReference>
<reference evidence="6 7" key="1">
    <citation type="submission" date="2018-10" db="EMBL/GenBank/DDBJ databases">
        <title>Fifty Aureobasidium pullulans genomes reveal a recombining polyextremotolerant generalist.</title>
        <authorList>
            <person name="Gostincar C."/>
            <person name="Turk M."/>
            <person name="Zajc J."/>
            <person name="Gunde-Cimerman N."/>
        </authorList>
    </citation>
    <scope>NUCLEOTIDE SEQUENCE [LARGE SCALE GENOMIC DNA]</scope>
    <source>
        <strain evidence="4 8">EXF-10751</strain>
        <strain evidence="3 9">EXF-11013</strain>
        <strain evidence="2 6">EXF-11318</strain>
        <strain evidence="5 7">EXF-3519</strain>
    </source>
</reference>
<evidence type="ECO:0000313" key="6">
    <source>
        <dbReference type="Proteomes" id="UP000308014"/>
    </source>
</evidence>
<dbReference type="Proteomes" id="UP000309734">
    <property type="component" value="Unassembled WGS sequence"/>
</dbReference>
<dbReference type="EMBL" id="QZAL01000016">
    <property type="protein sequence ID" value="THW48804.1"/>
    <property type="molecule type" value="Genomic_DNA"/>
</dbReference>
<accession>A0A4S9JC66</accession>
<dbReference type="EMBL" id="QZAN01000044">
    <property type="protein sequence ID" value="THW61825.1"/>
    <property type="molecule type" value="Genomic_DNA"/>
</dbReference>
<evidence type="ECO:0000313" key="7">
    <source>
        <dbReference type="Proteomes" id="UP000309734"/>
    </source>
</evidence>
<gene>
    <name evidence="5" type="ORF">D6C85_04450</name>
    <name evidence="4" type="ORF">D6D20_04751</name>
    <name evidence="3" type="ORF">D6D22_01998</name>
    <name evidence="2" type="ORF">D6D24_03432</name>
</gene>
<evidence type="ECO:0000313" key="5">
    <source>
        <dbReference type="EMBL" id="THZ72805.1"/>
    </source>
</evidence>